<sequence>MNAPPPSFNEENPSVPSSIPLAPFSREEWVSIGMCLRDFFAFPVSGSLSSVCTRLHPLCQHRVMLPVNLTQDDWLQVEYDFNRLFVGPMTLPAPPYAGIYLHAEPQVMGKCTLEVRQLYHQLGYEVPQENGLPDDHIAYEIDACLLLFSCLSPTPAQHDALYWLAHDHLGQWLPRFIDRINNHAPTPVISSVVDVLSLWFFDLQRRTSHA</sequence>
<name>A0AB39IGL7_9GAMM</name>
<dbReference type="PANTHER" id="PTHR34227:SF12">
    <property type="entry name" value="CHAPERONE PROTEIN YCDY"/>
    <property type="match status" value="1"/>
</dbReference>
<dbReference type="SUPFAM" id="SSF89155">
    <property type="entry name" value="TorD-like"/>
    <property type="match status" value="1"/>
</dbReference>
<dbReference type="AlphaFoldDB" id="A0AB39IGL7"/>
<dbReference type="PANTHER" id="PTHR34227">
    <property type="entry name" value="CHAPERONE PROTEIN YCDY"/>
    <property type="match status" value="1"/>
</dbReference>
<dbReference type="Gene3D" id="1.10.3480.10">
    <property type="entry name" value="TorD-like"/>
    <property type="match status" value="1"/>
</dbReference>
<accession>A0AB39IGL7</accession>
<dbReference type="Pfam" id="PF02613">
    <property type="entry name" value="Nitrate_red_del"/>
    <property type="match status" value="1"/>
</dbReference>
<evidence type="ECO:0000256" key="1">
    <source>
        <dbReference type="ARBA" id="ARBA00023186"/>
    </source>
</evidence>
<gene>
    <name evidence="2" type="ORF">LF923_0001270</name>
</gene>
<dbReference type="RefSeq" id="WP_226102693.1">
    <property type="nucleotide sequence ID" value="NZ_CP162411.1"/>
</dbReference>
<protein>
    <submittedName>
        <fullName evidence="2">Molecular chaperone TorD family protein</fullName>
    </submittedName>
</protein>
<dbReference type="EMBL" id="CP162411">
    <property type="protein sequence ID" value="XDL14939.1"/>
    <property type="molecule type" value="Genomic_DNA"/>
</dbReference>
<evidence type="ECO:0000313" key="2">
    <source>
        <dbReference type="EMBL" id="XDL14939.1"/>
    </source>
</evidence>
<dbReference type="InterPro" id="IPR036411">
    <property type="entry name" value="TorD-like_sf"/>
</dbReference>
<dbReference type="InterPro" id="IPR020945">
    <property type="entry name" value="DMSO/NO3_reduct_chaperone"/>
</dbReference>
<dbReference type="InterPro" id="IPR050289">
    <property type="entry name" value="TorD/DmsD_chaperones"/>
</dbReference>
<organism evidence="2">
    <name type="scientific">Dickeya oryzae</name>
    <dbReference type="NCBI Taxonomy" id="1240404"/>
    <lineage>
        <taxon>Bacteria</taxon>
        <taxon>Pseudomonadati</taxon>
        <taxon>Pseudomonadota</taxon>
        <taxon>Gammaproteobacteria</taxon>
        <taxon>Enterobacterales</taxon>
        <taxon>Pectobacteriaceae</taxon>
        <taxon>Dickeya</taxon>
    </lineage>
</organism>
<keyword evidence="1" id="KW-0143">Chaperone</keyword>
<proteinExistence type="predicted"/>
<reference evidence="2" key="1">
    <citation type="submission" date="2024-07" db="EMBL/GenBank/DDBJ databases">
        <authorList>
            <person name="Pedron J."/>
        </authorList>
    </citation>
    <scope>NUCLEOTIDE SEQUENCE</scope>
    <source>
        <strain evidence="2">A642-S2-A17</strain>
    </source>
</reference>